<evidence type="ECO:0000313" key="5">
    <source>
        <dbReference type="EMBL" id="QDT11106.1"/>
    </source>
</evidence>
<dbReference type="PANTHER" id="PTHR30146">
    <property type="entry name" value="LACI-RELATED TRANSCRIPTIONAL REPRESSOR"/>
    <property type="match status" value="1"/>
</dbReference>
<dbReference type="RefSeq" id="WP_145418896.1">
    <property type="nucleotide sequence ID" value="NZ_CP036526.1"/>
</dbReference>
<keyword evidence="1" id="KW-0805">Transcription regulation</keyword>
<name>A0A517NVG4_9BACT</name>
<dbReference type="InterPro" id="IPR054031">
    <property type="entry name" value="XylR_PBP1"/>
</dbReference>
<feature type="domain" description="HTH araC/xylS-type" evidence="4">
    <location>
        <begin position="286"/>
        <end position="384"/>
    </location>
</feature>
<dbReference type="Pfam" id="PF13377">
    <property type="entry name" value="Peripla_BP_3"/>
    <property type="match status" value="1"/>
</dbReference>
<keyword evidence="3" id="KW-0804">Transcription</keyword>
<dbReference type="SMART" id="SM00342">
    <property type="entry name" value="HTH_ARAC"/>
    <property type="match status" value="1"/>
</dbReference>
<dbReference type="GO" id="GO:0000976">
    <property type="term" value="F:transcription cis-regulatory region binding"/>
    <property type="evidence" value="ECO:0007669"/>
    <property type="project" value="TreeGrafter"/>
</dbReference>
<reference evidence="5 6" key="1">
    <citation type="submission" date="2019-02" db="EMBL/GenBank/DDBJ databases">
        <title>Deep-cultivation of Planctomycetes and their phenomic and genomic characterization uncovers novel biology.</title>
        <authorList>
            <person name="Wiegand S."/>
            <person name="Jogler M."/>
            <person name="Boedeker C."/>
            <person name="Pinto D."/>
            <person name="Vollmers J."/>
            <person name="Rivas-Marin E."/>
            <person name="Kohn T."/>
            <person name="Peeters S.H."/>
            <person name="Heuer A."/>
            <person name="Rast P."/>
            <person name="Oberbeckmann S."/>
            <person name="Bunk B."/>
            <person name="Jeske O."/>
            <person name="Meyerdierks A."/>
            <person name="Storesund J.E."/>
            <person name="Kallscheuer N."/>
            <person name="Luecker S."/>
            <person name="Lage O.M."/>
            <person name="Pohl T."/>
            <person name="Merkel B.J."/>
            <person name="Hornburger P."/>
            <person name="Mueller R.-W."/>
            <person name="Bruemmer F."/>
            <person name="Labrenz M."/>
            <person name="Spormann A.M."/>
            <person name="Op den Camp H."/>
            <person name="Overmann J."/>
            <person name="Amann R."/>
            <person name="Jetten M.S.M."/>
            <person name="Mascher T."/>
            <person name="Medema M.H."/>
            <person name="Devos D.P."/>
            <person name="Kaster A.-K."/>
            <person name="Ovreas L."/>
            <person name="Rohde M."/>
            <person name="Galperin M.Y."/>
            <person name="Jogler C."/>
        </authorList>
    </citation>
    <scope>NUCLEOTIDE SEQUENCE [LARGE SCALE GENOMIC DNA]</scope>
    <source>
        <strain evidence="5 6">K23_9</strain>
    </source>
</reference>
<gene>
    <name evidence="5" type="primary">xylR_4</name>
    <name evidence="5" type="ORF">K239x_31000</name>
</gene>
<dbReference type="OrthoDB" id="9795616at2"/>
<dbReference type="PROSITE" id="PS01124">
    <property type="entry name" value="HTH_ARAC_FAMILY_2"/>
    <property type="match status" value="1"/>
</dbReference>
<keyword evidence="2" id="KW-0238">DNA-binding</keyword>
<dbReference type="AlphaFoldDB" id="A0A517NVG4"/>
<dbReference type="Pfam" id="PF22177">
    <property type="entry name" value="PBP1_XylR"/>
    <property type="match status" value="1"/>
</dbReference>
<organism evidence="5 6">
    <name type="scientific">Stieleria marina</name>
    <dbReference type="NCBI Taxonomy" id="1930275"/>
    <lineage>
        <taxon>Bacteria</taxon>
        <taxon>Pseudomonadati</taxon>
        <taxon>Planctomycetota</taxon>
        <taxon>Planctomycetia</taxon>
        <taxon>Pirellulales</taxon>
        <taxon>Pirellulaceae</taxon>
        <taxon>Stieleria</taxon>
    </lineage>
</organism>
<evidence type="ECO:0000256" key="3">
    <source>
        <dbReference type="ARBA" id="ARBA00023163"/>
    </source>
</evidence>
<protein>
    <submittedName>
        <fullName evidence="5">Xylose operon regulatory protein</fullName>
    </submittedName>
</protein>
<dbReference type="Gene3D" id="3.40.50.2300">
    <property type="match status" value="2"/>
</dbReference>
<sequence length="387" mass="44610">MPSKTLRRVALLIETSNAYARGVLEGIVSYTREQDPWSIYLPEQERGAKPPSWLKNWKGDGLIVRIETDEIARMVRRLNKPVIDVSAARRVEGIPWVETNDEVIAQLAIDHFVSRGFKHLAFCGDPDFNWSHWRQNAFVRQIQSQPNLHSDIFEATSRRHPQYSWNREKKRLLKWIHSLPKPVGVFACYDIRAQQVLDVCREANIKVPDEVAVLGVDNDRLLCNLCFPPLSSVIPDAIRTGREAARLLDLQMNGGNVKQERHLIDPKGVATRQSTDVLAIEDTDVATAIRFIREHACDGINVTDVLKQVPLTRRALELRFQTHLGRTPHQEIIRQRVERVRTLLVDTDLPLKTIARMTQFEHEEYMSVVFRRAMGSPPGKYRRERKQ</sequence>
<dbReference type="CDD" id="cd01543">
    <property type="entry name" value="PBP1_XylR"/>
    <property type="match status" value="1"/>
</dbReference>
<keyword evidence="6" id="KW-1185">Reference proteome</keyword>
<dbReference type="SUPFAM" id="SSF53822">
    <property type="entry name" value="Periplasmic binding protein-like I"/>
    <property type="match status" value="1"/>
</dbReference>
<dbReference type="Proteomes" id="UP000319817">
    <property type="component" value="Chromosome"/>
</dbReference>
<evidence type="ECO:0000256" key="1">
    <source>
        <dbReference type="ARBA" id="ARBA00023015"/>
    </source>
</evidence>
<dbReference type="PANTHER" id="PTHR30146:SF24">
    <property type="entry name" value="XYLOSE OPERON REGULATORY PROTEIN"/>
    <property type="match status" value="1"/>
</dbReference>
<dbReference type="Gene3D" id="1.10.10.60">
    <property type="entry name" value="Homeodomain-like"/>
    <property type="match status" value="1"/>
</dbReference>
<proteinExistence type="predicted"/>
<dbReference type="InterPro" id="IPR018060">
    <property type="entry name" value="HTH_AraC"/>
</dbReference>
<dbReference type="Pfam" id="PF12833">
    <property type="entry name" value="HTH_18"/>
    <property type="match status" value="1"/>
</dbReference>
<dbReference type="InterPro" id="IPR028082">
    <property type="entry name" value="Peripla_BP_I"/>
</dbReference>
<evidence type="ECO:0000256" key="2">
    <source>
        <dbReference type="ARBA" id="ARBA00023125"/>
    </source>
</evidence>
<evidence type="ECO:0000259" key="4">
    <source>
        <dbReference type="PROSITE" id="PS01124"/>
    </source>
</evidence>
<dbReference type="EMBL" id="CP036526">
    <property type="protein sequence ID" value="QDT11106.1"/>
    <property type="molecule type" value="Genomic_DNA"/>
</dbReference>
<dbReference type="GO" id="GO:0003700">
    <property type="term" value="F:DNA-binding transcription factor activity"/>
    <property type="evidence" value="ECO:0007669"/>
    <property type="project" value="InterPro"/>
</dbReference>
<dbReference type="SUPFAM" id="SSF46689">
    <property type="entry name" value="Homeodomain-like"/>
    <property type="match status" value="1"/>
</dbReference>
<accession>A0A517NVG4</accession>
<evidence type="ECO:0000313" key="6">
    <source>
        <dbReference type="Proteomes" id="UP000319817"/>
    </source>
</evidence>
<dbReference type="InterPro" id="IPR046335">
    <property type="entry name" value="LacI/GalR-like_sensor"/>
</dbReference>
<dbReference type="InterPro" id="IPR009057">
    <property type="entry name" value="Homeodomain-like_sf"/>
</dbReference>